<dbReference type="CDD" id="cd08946">
    <property type="entry name" value="SDR_e"/>
    <property type="match status" value="1"/>
</dbReference>
<evidence type="ECO:0000313" key="2">
    <source>
        <dbReference type="EMBL" id="TFD05754.1"/>
    </source>
</evidence>
<dbReference type="SUPFAM" id="SSF51735">
    <property type="entry name" value="NAD(P)-binding Rossmann-fold domains"/>
    <property type="match status" value="1"/>
</dbReference>
<name>A0ABY2JKD1_9MICO</name>
<dbReference type="Pfam" id="PF01370">
    <property type="entry name" value="Epimerase"/>
    <property type="match status" value="1"/>
</dbReference>
<dbReference type="PANTHER" id="PTHR43245">
    <property type="entry name" value="BIFUNCTIONAL POLYMYXIN RESISTANCE PROTEIN ARNA"/>
    <property type="match status" value="1"/>
</dbReference>
<dbReference type="InterPro" id="IPR036291">
    <property type="entry name" value="NAD(P)-bd_dom_sf"/>
</dbReference>
<organism evidence="2 3">
    <name type="scientific">Cryobacterium sandaracinum</name>
    <dbReference type="NCBI Taxonomy" id="1259247"/>
    <lineage>
        <taxon>Bacteria</taxon>
        <taxon>Bacillati</taxon>
        <taxon>Actinomycetota</taxon>
        <taxon>Actinomycetes</taxon>
        <taxon>Micrococcales</taxon>
        <taxon>Microbacteriaceae</taxon>
        <taxon>Cryobacterium</taxon>
    </lineage>
</organism>
<protein>
    <submittedName>
        <fullName evidence="2">SDR family oxidoreductase</fullName>
    </submittedName>
</protein>
<accession>A0ABY2JKD1</accession>
<evidence type="ECO:0000259" key="1">
    <source>
        <dbReference type="Pfam" id="PF01370"/>
    </source>
</evidence>
<dbReference type="InterPro" id="IPR050177">
    <property type="entry name" value="Lipid_A_modif_metabolic_enz"/>
</dbReference>
<dbReference type="Proteomes" id="UP000297851">
    <property type="component" value="Unassembled WGS sequence"/>
</dbReference>
<proteinExistence type="predicted"/>
<sequence length="314" mass="33555">MRLHGVRRSTPGANQRVLGDATAGCGHAETAWICAPVKVLLSGAQGVIGRRVAQSLQNRSDLDLISLVSVRTEPTGGGLAVDIGDSEAFRASLEMIRPDVVVHLASLTGQACDLDRQRTQHINVDSVDTLTSVARELGISRIVFASTSALYGDQYDEPVTESAPIVLGSQYARTKYAAERILGDADGIETVSLRIFNVFGPGMPNSLVTQLAESGPDRPVGLRGLDTFVRDYVHVDDVSDAIGTGLTAPLPHHHATFNIGSGVPTSNRRLVADLDIDLSRYTVFSAPSSYSCAQIDSARRWLDFQPSRGFGDLG</sequence>
<evidence type="ECO:0000313" key="3">
    <source>
        <dbReference type="Proteomes" id="UP000297851"/>
    </source>
</evidence>
<dbReference type="InterPro" id="IPR001509">
    <property type="entry name" value="Epimerase_deHydtase"/>
</dbReference>
<reference evidence="2 3" key="1">
    <citation type="submission" date="2019-03" db="EMBL/GenBank/DDBJ databases">
        <title>Genomics of glacier-inhabiting Cryobacterium strains.</title>
        <authorList>
            <person name="Liu Q."/>
            <person name="Xin Y.-H."/>
        </authorList>
    </citation>
    <scope>NUCLEOTIDE SEQUENCE [LARGE SCALE GENOMIC DNA]</scope>
    <source>
        <strain evidence="2 3">TMT2-16</strain>
    </source>
</reference>
<dbReference type="EMBL" id="SOGO01000011">
    <property type="protein sequence ID" value="TFD05754.1"/>
    <property type="molecule type" value="Genomic_DNA"/>
</dbReference>
<gene>
    <name evidence="2" type="ORF">E3T25_03665</name>
</gene>
<comment type="caution">
    <text evidence="2">The sequence shown here is derived from an EMBL/GenBank/DDBJ whole genome shotgun (WGS) entry which is preliminary data.</text>
</comment>
<keyword evidence="3" id="KW-1185">Reference proteome</keyword>
<dbReference type="Gene3D" id="3.40.50.720">
    <property type="entry name" value="NAD(P)-binding Rossmann-like Domain"/>
    <property type="match status" value="1"/>
</dbReference>
<feature type="domain" description="NAD-dependent epimerase/dehydratase" evidence="1">
    <location>
        <begin position="39"/>
        <end position="260"/>
    </location>
</feature>